<keyword evidence="2 4" id="KW-0378">Hydrolase</keyword>
<sequence>MTEKKTEKKEWLVDGVLFDVDDTLVDTRGAFARALDAVRERYLPATSAEHLDEMLHHWRSDPAGWYRRYTLGETDHRTQRRHRAALLHETFGGEPVTEEIFDEWDGLFWGTFEDSWTPFDDAAPALAAAREAGLRVGVVTNASVELQERKLAAVGLSALPVLVGVDTLGFGKPDPRVFTEGARLLGTDPARTAYVGDEPFVDATAARDAGLLGVWLARHGVRKRLHETEDHDAMRASGVPVITGLDELPAALSGGREYSSTPA</sequence>
<gene>
    <name evidence="4" type="ORF">EDD34_0901</name>
</gene>
<dbReference type="Proteomes" id="UP000280501">
    <property type="component" value="Unassembled WGS sequence"/>
</dbReference>
<dbReference type="PANTHER" id="PTHR46470:SF4">
    <property type="entry name" value="5-AMINO-6-(5-PHOSPHO-D-RIBITYLAMINO)URACIL PHOSPHATASE YIGB"/>
    <property type="match status" value="1"/>
</dbReference>
<dbReference type="SFLD" id="SFLDG01129">
    <property type="entry name" value="C1.5:_HAD__Beta-PGM__Phosphata"/>
    <property type="match status" value="1"/>
</dbReference>
<evidence type="ECO:0000313" key="5">
    <source>
        <dbReference type="Proteomes" id="UP000280501"/>
    </source>
</evidence>
<dbReference type="GO" id="GO:0016787">
    <property type="term" value="F:hydrolase activity"/>
    <property type="evidence" value="ECO:0007669"/>
    <property type="project" value="UniProtKB-KW"/>
</dbReference>
<dbReference type="Pfam" id="PF00702">
    <property type="entry name" value="Hydrolase"/>
    <property type="match status" value="1"/>
</dbReference>
<dbReference type="InterPro" id="IPR006439">
    <property type="entry name" value="HAD-SF_hydro_IA"/>
</dbReference>
<dbReference type="NCBIfam" id="TIGR01549">
    <property type="entry name" value="HAD-SF-IA-v1"/>
    <property type="match status" value="1"/>
</dbReference>
<comment type="caution">
    <text evidence="4">The sequence shown here is derived from an EMBL/GenBank/DDBJ whole genome shotgun (WGS) entry which is preliminary data.</text>
</comment>
<keyword evidence="3" id="KW-0460">Magnesium</keyword>
<dbReference type="PANTHER" id="PTHR46470">
    <property type="entry name" value="N-ACYLNEURAMINATE-9-PHOSPHATASE"/>
    <property type="match status" value="1"/>
</dbReference>
<evidence type="ECO:0000256" key="2">
    <source>
        <dbReference type="ARBA" id="ARBA00022801"/>
    </source>
</evidence>
<dbReference type="Gene3D" id="1.20.120.1600">
    <property type="match status" value="1"/>
</dbReference>
<dbReference type="OrthoDB" id="9810501at2"/>
<evidence type="ECO:0000256" key="1">
    <source>
        <dbReference type="ARBA" id="ARBA00001946"/>
    </source>
</evidence>
<evidence type="ECO:0000313" key="4">
    <source>
        <dbReference type="EMBL" id="RPF20318.1"/>
    </source>
</evidence>
<keyword evidence="5" id="KW-1185">Reference proteome</keyword>
<dbReference type="Gene3D" id="3.40.50.1000">
    <property type="entry name" value="HAD superfamily/HAD-like"/>
    <property type="match status" value="1"/>
</dbReference>
<reference evidence="4 5" key="1">
    <citation type="submission" date="2018-11" db="EMBL/GenBank/DDBJ databases">
        <title>Sequencing the genomes of 1000 actinobacteria strains.</title>
        <authorList>
            <person name="Klenk H.-P."/>
        </authorList>
    </citation>
    <scope>NUCLEOTIDE SEQUENCE [LARGE SCALE GENOMIC DNA]</scope>
    <source>
        <strain evidence="4 5">DSM 15700</strain>
    </source>
</reference>
<accession>A0A3N4Z2T1</accession>
<dbReference type="EMBL" id="RKQZ01000001">
    <property type="protein sequence ID" value="RPF20318.1"/>
    <property type="molecule type" value="Genomic_DNA"/>
</dbReference>
<protein>
    <submittedName>
        <fullName evidence="4">Putative hydrolase of the HAD superfamily</fullName>
    </submittedName>
</protein>
<dbReference type="SUPFAM" id="SSF56784">
    <property type="entry name" value="HAD-like"/>
    <property type="match status" value="1"/>
</dbReference>
<dbReference type="SFLD" id="SFLDS00003">
    <property type="entry name" value="Haloacid_Dehalogenase"/>
    <property type="match status" value="1"/>
</dbReference>
<dbReference type="InterPro" id="IPR051400">
    <property type="entry name" value="HAD-like_hydrolase"/>
</dbReference>
<dbReference type="RefSeq" id="WP_123813498.1">
    <property type="nucleotide sequence ID" value="NZ_RKQZ01000001.1"/>
</dbReference>
<name>A0A3N4Z2T1_9MICO</name>
<proteinExistence type="predicted"/>
<dbReference type="InterPro" id="IPR023214">
    <property type="entry name" value="HAD_sf"/>
</dbReference>
<dbReference type="GO" id="GO:0044281">
    <property type="term" value="P:small molecule metabolic process"/>
    <property type="evidence" value="ECO:0007669"/>
    <property type="project" value="UniProtKB-ARBA"/>
</dbReference>
<evidence type="ECO:0000256" key="3">
    <source>
        <dbReference type="ARBA" id="ARBA00022842"/>
    </source>
</evidence>
<dbReference type="InterPro" id="IPR036412">
    <property type="entry name" value="HAD-like_sf"/>
</dbReference>
<organism evidence="4 5">
    <name type="scientific">Myceligenerans xiligouense</name>
    <dbReference type="NCBI Taxonomy" id="253184"/>
    <lineage>
        <taxon>Bacteria</taxon>
        <taxon>Bacillati</taxon>
        <taxon>Actinomycetota</taxon>
        <taxon>Actinomycetes</taxon>
        <taxon>Micrococcales</taxon>
        <taxon>Promicromonosporaceae</taxon>
        <taxon>Myceligenerans</taxon>
    </lineage>
</organism>
<dbReference type="PRINTS" id="PR00413">
    <property type="entry name" value="HADHALOGNASE"/>
</dbReference>
<comment type="cofactor">
    <cofactor evidence="1">
        <name>Mg(2+)</name>
        <dbReference type="ChEBI" id="CHEBI:18420"/>
    </cofactor>
</comment>
<dbReference type="AlphaFoldDB" id="A0A3N4Z2T1"/>